<accession>A0A1V3JSR1</accession>
<keyword evidence="2" id="KW-1185">Reference proteome</keyword>
<sequence length="91" mass="9787">MDSRPANILLSPLAKGSAEGGGKGKVRLFFTLFSATPLQSLPQSLRDSLSANAECENNQYVLTFLTSLFGTLAKPTLKCKHLFSVVGENKN</sequence>
<protein>
    <submittedName>
        <fullName evidence="1">Uncharacterized protein</fullName>
    </submittedName>
</protein>
<evidence type="ECO:0000313" key="1">
    <source>
        <dbReference type="EMBL" id="OOF59845.1"/>
    </source>
</evidence>
<dbReference type="AlphaFoldDB" id="A0A1V3JSR1"/>
<dbReference type="Proteomes" id="UP000188602">
    <property type="component" value="Unassembled WGS sequence"/>
</dbReference>
<organism evidence="1 2">
    <name type="scientific">Rodentibacter myodis</name>
    <dbReference type="NCBI Taxonomy" id="1907939"/>
    <lineage>
        <taxon>Bacteria</taxon>
        <taxon>Pseudomonadati</taxon>
        <taxon>Pseudomonadota</taxon>
        <taxon>Gammaproteobacteria</taxon>
        <taxon>Pasteurellales</taxon>
        <taxon>Pasteurellaceae</taxon>
        <taxon>Rodentibacter</taxon>
    </lineage>
</organism>
<proteinExistence type="predicted"/>
<evidence type="ECO:0000313" key="2">
    <source>
        <dbReference type="Proteomes" id="UP000188602"/>
    </source>
</evidence>
<name>A0A1V3JSR1_9PAST</name>
<reference evidence="1 2" key="1">
    <citation type="submission" date="2016-10" db="EMBL/GenBank/DDBJ databases">
        <title>Rodentibacter gen. nov. and new species.</title>
        <authorList>
            <person name="Christensen H."/>
        </authorList>
    </citation>
    <scope>NUCLEOTIDE SEQUENCE [LARGE SCALE GENOMIC DNA]</scope>
    <source>
        <strain evidence="1 2">Ac151</strain>
    </source>
</reference>
<dbReference type="EMBL" id="MLHQ01000007">
    <property type="protein sequence ID" value="OOF59845.1"/>
    <property type="molecule type" value="Genomic_DNA"/>
</dbReference>
<comment type="caution">
    <text evidence="1">The sequence shown here is derived from an EMBL/GenBank/DDBJ whole genome shotgun (WGS) entry which is preliminary data.</text>
</comment>
<gene>
    <name evidence="1" type="ORF">BKL49_01795</name>
</gene>